<accession>A0ABP9XH53</accession>
<evidence type="ECO:0008006" key="4">
    <source>
        <dbReference type="Google" id="ProtNLM"/>
    </source>
</evidence>
<dbReference type="EMBL" id="BAABRV010000009">
    <property type="protein sequence ID" value="GAA5534689.1"/>
    <property type="molecule type" value="Genomic_DNA"/>
</dbReference>
<evidence type="ECO:0000313" key="3">
    <source>
        <dbReference type="Proteomes" id="UP001404956"/>
    </source>
</evidence>
<evidence type="ECO:0000256" key="1">
    <source>
        <dbReference type="SAM" id="SignalP"/>
    </source>
</evidence>
<dbReference type="Gene3D" id="2.60.40.10">
    <property type="entry name" value="Immunoglobulins"/>
    <property type="match status" value="1"/>
</dbReference>
<sequence>MRKVASLLAALILSSPALAVSSTPTDYNHATAEVSVTGSYGGGVSFTIDESQITLPVGQMKPGATYTVTIPVQNTSANSIDVTATSSVTDGATYVARVDGTGTNSATIAAGSSGNLTFRVTLSSDANVTAGTAVTIKFTVNGTFTPAP</sequence>
<feature type="chain" id="PRO_5046498493" description="DUF11 domain-containing protein" evidence="1">
    <location>
        <begin position="20"/>
        <end position="148"/>
    </location>
</feature>
<organism evidence="2 3">
    <name type="scientific">Deinococcus aluminii</name>
    <dbReference type="NCBI Taxonomy" id="1656885"/>
    <lineage>
        <taxon>Bacteria</taxon>
        <taxon>Thermotogati</taxon>
        <taxon>Deinococcota</taxon>
        <taxon>Deinococci</taxon>
        <taxon>Deinococcales</taxon>
        <taxon>Deinococcaceae</taxon>
        <taxon>Deinococcus</taxon>
    </lineage>
</organism>
<dbReference type="Proteomes" id="UP001404956">
    <property type="component" value="Unassembled WGS sequence"/>
</dbReference>
<comment type="caution">
    <text evidence="2">The sequence shown here is derived from an EMBL/GenBank/DDBJ whole genome shotgun (WGS) entry which is preliminary data.</text>
</comment>
<feature type="signal peptide" evidence="1">
    <location>
        <begin position="1"/>
        <end position="19"/>
    </location>
</feature>
<reference evidence="2 3" key="1">
    <citation type="submission" date="2024-02" db="EMBL/GenBank/DDBJ databases">
        <title>Deinococcus aluminii NBRC 112889.</title>
        <authorList>
            <person name="Ichikawa N."/>
            <person name="Katano-Makiyama Y."/>
            <person name="Hidaka K."/>
        </authorList>
    </citation>
    <scope>NUCLEOTIDE SEQUENCE [LARGE SCALE GENOMIC DNA]</scope>
    <source>
        <strain evidence="2 3">NBRC 112889</strain>
    </source>
</reference>
<keyword evidence="3" id="KW-1185">Reference proteome</keyword>
<keyword evidence="1" id="KW-0732">Signal</keyword>
<protein>
    <recommendedName>
        <fullName evidence="4">DUF11 domain-containing protein</fullName>
    </recommendedName>
</protein>
<name>A0ABP9XH53_9DEIO</name>
<gene>
    <name evidence="2" type="ORF">Dalu01_03100</name>
</gene>
<evidence type="ECO:0000313" key="2">
    <source>
        <dbReference type="EMBL" id="GAA5534689.1"/>
    </source>
</evidence>
<dbReference type="InterPro" id="IPR013783">
    <property type="entry name" value="Ig-like_fold"/>
</dbReference>
<proteinExistence type="predicted"/>
<dbReference type="RefSeq" id="WP_345456624.1">
    <property type="nucleotide sequence ID" value="NZ_BAABRV010000009.1"/>
</dbReference>